<accession>A0A192ZIL2</accession>
<organism evidence="8">
    <name type="scientific">Stygiella incarcerata</name>
    <dbReference type="NCBI Taxonomy" id="1712417"/>
    <lineage>
        <taxon>Eukaryota</taxon>
        <taxon>Discoba</taxon>
        <taxon>Jakobida</taxon>
        <taxon>Andalucina</taxon>
        <taxon>Stygiellidae</taxon>
        <taxon>Stygiella</taxon>
    </lineage>
</organism>
<evidence type="ECO:0000313" key="8">
    <source>
        <dbReference type="EMBL" id="ANM86156.1"/>
    </source>
</evidence>
<dbReference type="Pfam" id="PF03029">
    <property type="entry name" value="ATP_bind_1"/>
    <property type="match status" value="1"/>
</dbReference>
<comment type="similarity">
    <text evidence="1 6">Belongs to the GPN-loop GTPase family.</text>
</comment>
<dbReference type="EMBL" id="KX235427">
    <property type="protein sequence ID" value="ANM86156.1"/>
    <property type="molecule type" value="mRNA"/>
</dbReference>
<dbReference type="PANTHER" id="PTHR21231">
    <property type="entry name" value="XPA-BINDING PROTEIN 1-RELATED"/>
    <property type="match status" value="1"/>
</dbReference>
<evidence type="ECO:0000256" key="5">
    <source>
        <dbReference type="ARBA" id="ARBA00023134"/>
    </source>
</evidence>
<keyword evidence="5 6" id="KW-0342">GTP-binding</keyword>
<dbReference type="InterPro" id="IPR030228">
    <property type="entry name" value="Gpn3"/>
</dbReference>
<keyword evidence="4 6" id="KW-0378">Hydrolase</keyword>
<dbReference type="InterPro" id="IPR027417">
    <property type="entry name" value="P-loop_NTPase"/>
</dbReference>
<dbReference type="GO" id="GO:0005525">
    <property type="term" value="F:GTP binding"/>
    <property type="evidence" value="ECO:0007669"/>
    <property type="project" value="UniProtKB-KW"/>
</dbReference>
<dbReference type="CDD" id="cd17872">
    <property type="entry name" value="GPN3"/>
    <property type="match status" value="1"/>
</dbReference>
<feature type="compositionally biased region" description="Acidic residues" evidence="7">
    <location>
        <begin position="261"/>
        <end position="282"/>
    </location>
</feature>
<evidence type="ECO:0000256" key="7">
    <source>
        <dbReference type="SAM" id="MobiDB-lite"/>
    </source>
</evidence>
<evidence type="ECO:0000256" key="3">
    <source>
        <dbReference type="ARBA" id="ARBA00022741"/>
    </source>
</evidence>
<sequence>MGKYAQLVVGPAGVGKSTYCRRMFDHLRDRKRRPHIVNLDPAVPGDLPYESSIDVRSLVTVEDMMQEYGLGPNGALMMCLQYLMENIAWFEEELNDFPDDYLIIDCPGQIELFTTVPFVKGFVEMLVRNGYHVCTIALVDASYIADIPRFLSGTFVCLASMVKLETAHINVLSKCDLLPGGTSNQDLEKILQPDGEYLSRELDRGMAVRRLSKTDRFARLNAAIGKIIEEYSLVRYVPLNFEEEESVEDLLEQIDMTLQFGEDEEGGREIPDDVDPEEDDEK</sequence>
<dbReference type="Gene3D" id="3.40.50.300">
    <property type="entry name" value="P-loop containing nucleotide triphosphate hydrolases"/>
    <property type="match status" value="1"/>
</dbReference>
<feature type="region of interest" description="Disordered" evidence="7">
    <location>
        <begin position="258"/>
        <end position="282"/>
    </location>
</feature>
<evidence type="ECO:0000256" key="6">
    <source>
        <dbReference type="RuleBase" id="RU365059"/>
    </source>
</evidence>
<dbReference type="PANTHER" id="PTHR21231:SF7">
    <property type="entry name" value="GPN-LOOP GTPASE 3"/>
    <property type="match status" value="1"/>
</dbReference>
<dbReference type="AlphaFoldDB" id="A0A192ZIL2"/>
<evidence type="ECO:0000256" key="1">
    <source>
        <dbReference type="ARBA" id="ARBA00005290"/>
    </source>
</evidence>
<evidence type="ECO:0000256" key="4">
    <source>
        <dbReference type="ARBA" id="ARBA00022801"/>
    </source>
</evidence>
<gene>
    <name evidence="8" type="primary">Pace2C</name>
</gene>
<comment type="subunit">
    <text evidence="6">Binds to RNA polymerase II (RNAPII).</text>
</comment>
<proteinExistence type="evidence at transcript level"/>
<evidence type="ECO:0000256" key="2">
    <source>
        <dbReference type="ARBA" id="ARBA00014587"/>
    </source>
</evidence>
<comment type="function">
    <text evidence="6">Small GTPase required for proper nuclear import of RNA polymerase II and III (RNAPII and RNAPIII). May act at an RNAP assembly step prior to nuclear import.</text>
</comment>
<keyword evidence="3 6" id="KW-0547">Nucleotide-binding</keyword>
<reference evidence="8" key="1">
    <citation type="submission" date="2016-05" db="EMBL/GenBank/DDBJ databases">
        <title>Novel hydrogenosomes in the microaerophilic jakobid Stygiella incarcerata.</title>
        <authorList>
            <person name="Leger M.M."/>
            <person name="Eme L."/>
            <person name="Hug L.A."/>
            <person name="Roger A.J."/>
        </authorList>
    </citation>
    <scope>NUCLEOTIDE SEQUENCE</scope>
</reference>
<dbReference type="GO" id="GO:0003924">
    <property type="term" value="F:GTPase activity"/>
    <property type="evidence" value="ECO:0007669"/>
    <property type="project" value="TreeGrafter"/>
</dbReference>
<name>A0A192ZIL2_9EUKA</name>
<protein>
    <recommendedName>
        <fullName evidence="2 6">GPN-loop GTPase 3</fullName>
    </recommendedName>
</protein>
<dbReference type="InterPro" id="IPR004130">
    <property type="entry name" value="Gpn"/>
</dbReference>
<dbReference type="SUPFAM" id="SSF52540">
    <property type="entry name" value="P-loop containing nucleoside triphosphate hydrolases"/>
    <property type="match status" value="1"/>
</dbReference>